<dbReference type="Proteomes" id="UP001195483">
    <property type="component" value="Unassembled WGS sequence"/>
</dbReference>
<protein>
    <submittedName>
        <fullName evidence="1">Uncharacterized protein</fullName>
    </submittedName>
</protein>
<reference evidence="1" key="1">
    <citation type="journal article" date="2021" name="Genome Biol. Evol.">
        <title>A High-Quality Reference Genome for a Parasitic Bivalve with Doubly Uniparental Inheritance (Bivalvia: Unionida).</title>
        <authorList>
            <person name="Smith C.H."/>
        </authorList>
    </citation>
    <scope>NUCLEOTIDE SEQUENCE</scope>
    <source>
        <strain evidence="1">CHS0354</strain>
    </source>
</reference>
<feature type="non-terminal residue" evidence="1">
    <location>
        <position position="1"/>
    </location>
</feature>
<name>A0AAE0VJQ8_9BIVA</name>
<comment type="caution">
    <text evidence="1">The sequence shown here is derived from an EMBL/GenBank/DDBJ whole genome shotgun (WGS) entry which is preliminary data.</text>
</comment>
<proteinExistence type="predicted"/>
<dbReference type="EMBL" id="JAEAOA010001776">
    <property type="protein sequence ID" value="KAK3579362.1"/>
    <property type="molecule type" value="Genomic_DNA"/>
</dbReference>
<gene>
    <name evidence="1" type="ORF">CHS0354_029662</name>
</gene>
<evidence type="ECO:0000313" key="2">
    <source>
        <dbReference type="Proteomes" id="UP001195483"/>
    </source>
</evidence>
<reference evidence="1" key="2">
    <citation type="journal article" date="2021" name="Genome Biol. Evol.">
        <title>Developing a high-quality reference genome for a parasitic bivalve with doubly uniparental inheritance (Bivalvia: Unionida).</title>
        <authorList>
            <person name="Smith C.H."/>
        </authorList>
    </citation>
    <scope>NUCLEOTIDE SEQUENCE</scope>
    <source>
        <strain evidence="1">CHS0354</strain>
        <tissue evidence="1">Mantle</tissue>
    </source>
</reference>
<organism evidence="1 2">
    <name type="scientific">Potamilus streckersoni</name>
    <dbReference type="NCBI Taxonomy" id="2493646"/>
    <lineage>
        <taxon>Eukaryota</taxon>
        <taxon>Metazoa</taxon>
        <taxon>Spiralia</taxon>
        <taxon>Lophotrochozoa</taxon>
        <taxon>Mollusca</taxon>
        <taxon>Bivalvia</taxon>
        <taxon>Autobranchia</taxon>
        <taxon>Heteroconchia</taxon>
        <taxon>Palaeoheterodonta</taxon>
        <taxon>Unionida</taxon>
        <taxon>Unionoidea</taxon>
        <taxon>Unionidae</taxon>
        <taxon>Ambleminae</taxon>
        <taxon>Lampsilini</taxon>
        <taxon>Potamilus</taxon>
    </lineage>
</organism>
<dbReference type="AlphaFoldDB" id="A0AAE0VJQ8"/>
<evidence type="ECO:0000313" key="1">
    <source>
        <dbReference type="EMBL" id="KAK3579362.1"/>
    </source>
</evidence>
<accession>A0AAE0VJQ8</accession>
<keyword evidence="2" id="KW-1185">Reference proteome</keyword>
<sequence>ALPVSPPNEICSFRDMHFNNAGIVSAAPRLVIKFVTNINDREVVKRFIEYIYGVISILPDKDVDSDGRVKVLKIGNFRALI</sequence>
<reference evidence="1" key="3">
    <citation type="submission" date="2023-05" db="EMBL/GenBank/DDBJ databases">
        <authorList>
            <person name="Smith C.H."/>
        </authorList>
    </citation>
    <scope>NUCLEOTIDE SEQUENCE</scope>
    <source>
        <strain evidence="1">CHS0354</strain>
        <tissue evidence="1">Mantle</tissue>
    </source>
</reference>